<feature type="transmembrane region" description="Helical" evidence="1">
    <location>
        <begin position="88"/>
        <end position="108"/>
    </location>
</feature>
<protein>
    <submittedName>
        <fullName evidence="2">Uncharacterized protein</fullName>
    </submittedName>
</protein>
<sequence length="110" mass="12090">MLETPLQVHEVFRADQFELAMLGINFLKGILGFVIAYIAYRGYRRNESRPMLYLSTGFVLVLGVPFVFFVVAISLVGAIGPVAVLEQGVVAVAELSQVIGLLVIVYALRM</sequence>
<organism evidence="2 3">
    <name type="scientific">Natrialba swarupiae</name>
    <dbReference type="NCBI Taxonomy" id="2448032"/>
    <lineage>
        <taxon>Archaea</taxon>
        <taxon>Methanobacteriati</taxon>
        <taxon>Methanobacteriota</taxon>
        <taxon>Stenosarchaea group</taxon>
        <taxon>Halobacteria</taxon>
        <taxon>Halobacteriales</taxon>
        <taxon>Natrialbaceae</taxon>
        <taxon>Natrialba</taxon>
    </lineage>
</organism>
<comment type="caution">
    <text evidence="2">The sequence shown here is derived from an EMBL/GenBank/DDBJ whole genome shotgun (WGS) entry which is preliminary data.</text>
</comment>
<dbReference type="Proteomes" id="UP000324104">
    <property type="component" value="Unassembled WGS sequence"/>
</dbReference>
<evidence type="ECO:0000256" key="1">
    <source>
        <dbReference type="SAM" id="Phobius"/>
    </source>
</evidence>
<keyword evidence="3" id="KW-1185">Reference proteome</keyword>
<dbReference type="EMBL" id="VTAW01000001">
    <property type="protein sequence ID" value="TYT63953.1"/>
    <property type="molecule type" value="Genomic_DNA"/>
</dbReference>
<gene>
    <name evidence="2" type="ORF">FYC77_01745</name>
</gene>
<feature type="transmembrane region" description="Helical" evidence="1">
    <location>
        <begin position="52"/>
        <end position="76"/>
    </location>
</feature>
<proteinExistence type="predicted"/>
<name>A0A5D5ASD2_9EURY</name>
<dbReference type="AlphaFoldDB" id="A0A5D5ASD2"/>
<evidence type="ECO:0000313" key="3">
    <source>
        <dbReference type="Proteomes" id="UP000324104"/>
    </source>
</evidence>
<dbReference type="RefSeq" id="WP_149079758.1">
    <property type="nucleotide sequence ID" value="NZ_VTAW01000001.1"/>
</dbReference>
<reference evidence="2 3" key="1">
    <citation type="submission" date="2019-08" db="EMBL/GenBank/DDBJ databases">
        <title>Archaea genome.</title>
        <authorList>
            <person name="Kajale S."/>
            <person name="Shouche Y."/>
            <person name="Deshpande N."/>
            <person name="Sharma A."/>
        </authorList>
    </citation>
    <scope>NUCLEOTIDE SEQUENCE [LARGE SCALE GENOMIC DNA]</scope>
    <source>
        <strain evidence="2 3">ESP3B_9</strain>
    </source>
</reference>
<keyword evidence="1" id="KW-0472">Membrane</keyword>
<feature type="transmembrane region" description="Helical" evidence="1">
    <location>
        <begin position="20"/>
        <end position="40"/>
    </location>
</feature>
<dbReference type="Pfam" id="PF24365">
    <property type="entry name" value="DUF7521"/>
    <property type="match status" value="1"/>
</dbReference>
<dbReference type="InterPro" id="IPR055943">
    <property type="entry name" value="DUF7521"/>
</dbReference>
<accession>A0A5D5ASD2</accession>
<keyword evidence="1" id="KW-0812">Transmembrane</keyword>
<keyword evidence="1" id="KW-1133">Transmembrane helix</keyword>
<evidence type="ECO:0000313" key="2">
    <source>
        <dbReference type="EMBL" id="TYT63953.1"/>
    </source>
</evidence>